<evidence type="ECO:0000256" key="12">
    <source>
        <dbReference type="ARBA" id="ARBA00023157"/>
    </source>
</evidence>
<dbReference type="Pfam" id="PF05730">
    <property type="entry name" value="CFEM"/>
    <property type="match status" value="1"/>
</dbReference>
<evidence type="ECO:0000256" key="14">
    <source>
        <dbReference type="ARBA" id="ARBA00023288"/>
    </source>
</evidence>
<dbReference type="PROSITE" id="PS52012">
    <property type="entry name" value="CFEM"/>
    <property type="match status" value="1"/>
</dbReference>
<dbReference type="InterPro" id="IPR051735">
    <property type="entry name" value="CFEM_domain"/>
</dbReference>
<name>G2QZA3_THETT</name>
<evidence type="ECO:0000313" key="18">
    <source>
        <dbReference type="EMBL" id="AEO67136.1"/>
    </source>
</evidence>
<evidence type="ECO:0000256" key="3">
    <source>
        <dbReference type="ARBA" id="ARBA00010031"/>
    </source>
</evidence>
<keyword evidence="12 15" id="KW-1015">Disulfide bond</keyword>
<dbReference type="GO" id="GO:0046872">
    <property type="term" value="F:metal ion binding"/>
    <property type="evidence" value="ECO:0007669"/>
    <property type="project" value="UniProtKB-UniRule"/>
</dbReference>
<dbReference type="HOGENOM" id="CLU_2198815_0_0_1"/>
<dbReference type="KEGG" id="ttt:THITE_2115964"/>
<evidence type="ECO:0000256" key="10">
    <source>
        <dbReference type="ARBA" id="ARBA00023004"/>
    </source>
</evidence>
<protein>
    <recommendedName>
        <fullName evidence="17">CFEM domain-containing protein</fullName>
    </recommendedName>
</protein>
<organism evidence="18 19">
    <name type="scientific">Thermothielavioides terrestris (strain ATCC 38088 / NRRL 8126)</name>
    <name type="common">Thielavia terrestris</name>
    <dbReference type="NCBI Taxonomy" id="578455"/>
    <lineage>
        <taxon>Eukaryota</taxon>
        <taxon>Fungi</taxon>
        <taxon>Dikarya</taxon>
        <taxon>Ascomycota</taxon>
        <taxon>Pezizomycotina</taxon>
        <taxon>Sordariomycetes</taxon>
        <taxon>Sordariomycetidae</taxon>
        <taxon>Sordariales</taxon>
        <taxon>Chaetomiaceae</taxon>
        <taxon>Thermothielavioides</taxon>
        <taxon>Thermothielavioides terrestris</taxon>
    </lineage>
</organism>
<feature type="disulfide bond" evidence="15">
    <location>
        <begin position="26"/>
        <end position="66"/>
    </location>
</feature>
<keyword evidence="5" id="KW-0964">Secreted</keyword>
<proteinExistence type="inferred from homology"/>
<dbReference type="EMBL" id="CP003010">
    <property type="protein sequence ID" value="AEO67136.1"/>
    <property type="molecule type" value="Genomic_DNA"/>
</dbReference>
<dbReference type="OrthoDB" id="3065412at2759"/>
<keyword evidence="10 15" id="KW-0408">Iron</keyword>
<keyword evidence="14" id="KW-0449">Lipoprotein</keyword>
<evidence type="ECO:0000256" key="11">
    <source>
        <dbReference type="ARBA" id="ARBA00023136"/>
    </source>
</evidence>
<dbReference type="InterPro" id="IPR008427">
    <property type="entry name" value="Extracellular_membr_CFEM_dom"/>
</dbReference>
<evidence type="ECO:0000313" key="19">
    <source>
        <dbReference type="Proteomes" id="UP000008181"/>
    </source>
</evidence>
<dbReference type="GO" id="GO:0098552">
    <property type="term" value="C:side of membrane"/>
    <property type="evidence" value="ECO:0007669"/>
    <property type="project" value="UniProtKB-KW"/>
</dbReference>
<evidence type="ECO:0000256" key="9">
    <source>
        <dbReference type="ARBA" id="ARBA00022729"/>
    </source>
</evidence>
<evidence type="ECO:0000256" key="6">
    <source>
        <dbReference type="ARBA" id="ARBA00022617"/>
    </source>
</evidence>
<dbReference type="PANTHER" id="PTHR37928:SF2">
    <property type="entry name" value="GPI ANCHORED CFEM DOMAIN PROTEIN (AFU_ORTHOLOGUE AFUA_6G10580)"/>
    <property type="match status" value="1"/>
</dbReference>
<evidence type="ECO:0000256" key="8">
    <source>
        <dbReference type="ARBA" id="ARBA00022723"/>
    </source>
</evidence>
<dbReference type="RefSeq" id="XP_003653472.1">
    <property type="nucleotide sequence ID" value="XM_003653424.1"/>
</dbReference>
<evidence type="ECO:0000256" key="2">
    <source>
        <dbReference type="ARBA" id="ARBA00004613"/>
    </source>
</evidence>
<comment type="similarity">
    <text evidence="3">Belongs to the RBT5 family.</text>
</comment>
<gene>
    <name evidence="18" type="ORF">THITE_2115964</name>
</gene>
<feature type="disulfide bond" evidence="15">
    <location>
        <begin position="30"/>
        <end position="61"/>
    </location>
</feature>
<keyword evidence="7" id="KW-0336">GPI-anchor</keyword>
<dbReference type="GO" id="GO:0005886">
    <property type="term" value="C:plasma membrane"/>
    <property type="evidence" value="ECO:0007669"/>
    <property type="project" value="UniProtKB-SubCell"/>
</dbReference>
<evidence type="ECO:0000256" key="13">
    <source>
        <dbReference type="ARBA" id="ARBA00023180"/>
    </source>
</evidence>
<sequence>MMTLTVLLIFALARVAVGQLASLPSCAQDCADHYLTNSGDCGSDPKCICSNKDFLSNIACCVAAVCDQSDQASAISVAVDVGYISARNPPRSQSIEVSNHRLSCFLTL</sequence>
<dbReference type="PANTHER" id="PTHR37928">
    <property type="entry name" value="CFEM DOMAIN PROTEIN (AFU_ORTHOLOGUE AFUA_6G14090)"/>
    <property type="match status" value="1"/>
</dbReference>
<evidence type="ECO:0000256" key="16">
    <source>
        <dbReference type="SAM" id="SignalP"/>
    </source>
</evidence>
<feature type="binding site" description="axial binding residue" evidence="15">
    <location>
        <position position="44"/>
    </location>
    <ligand>
        <name>heme</name>
        <dbReference type="ChEBI" id="CHEBI:30413"/>
    </ligand>
    <ligandPart>
        <name>Fe</name>
        <dbReference type="ChEBI" id="CHEBI:18248"/>
    </ligandPart>
</feature>
<keyword evidence="6 15" id="KW-0349">Heme</keyword>
<evidence type="ECO:0000256" key="1">
    <source>
        <dbReference type="ARBA" id="ARBA00004609"/>
    </source>
</evidence>
<evidence type="ECO:0000256" key="15">
    <source>
        <dbReference type="PROSITE-ProRule" id="PRU01356"/>
    </source>
</evidence>
<evidence type="ECO:0000256" key="7">
    <source>
        <dbReference type="ARBA" id="ARBA00022622"/>
    </source>
</evidence>
<feature type="domain" description="CFEM" evidence="17">
    <location>
        <begin position="1"/>
        <end position="108"/>
    </location>
</feature>
<dbReference type="AlphaFoldDB" id="G2QZA3"/>
<evidence type="ECO:0000256" key="4">
    <source>
        <dbReference type="ARBA" id="ARBA00022475"/>
    </source>
</evidence>
<keyword evidence="8 15" id="KW-0479">Metal-binding</keyword>
<comment type="caution">
    <text evidence="15">Lacks conserved residue(s) required for the propagation of feature annotation.</text>
</comment>
<keyword evidence="11" id="KW-0472">Membrane</keyword>
<feature type="chain" id="PRO_5003436069" description="CFEM domain-containing protein" evidence="16">
    <location>
        <begin position="19"/>
        <end position="108"/>
    </location>
</feature>
<keyword evidence="9 16" id="KW-0732">Signal</keyword>
<feature type="signal peptide" evidence="16">
    <location>
        <begin position="1"/>
        <end position="18"/>
    </location>
</feature>
<reference evidence="18 19" key="1">
    <citation type="journal article" date="2011" name="Nat. Biotechnol.">
        <title>Comparative genomic analysis of the thermophilic biomass-degrading fungi Myceliophthora thermophila and Thielavia terrestris.</title>
        <authorList>
            <person name="Berka R.M."/>
            <person name="Grigoriev I.V."/>
            <person name="Otillar R."/>
            <person name="Salamov A."/>
            <person name="Grimwood J."/>
            <person name="Reid I."/>
            <person name="Ishmael N."/>
            <person name="John T."/>
            <person name="Darmond C."/>
            <person name="Moisan M.-C."/>
            <person name="Henrissat B."/>
            <person name="Coutinho P.M."/>
            <person name="Lombard V."/>
            <person name="Natvig D.O."/>
            <person name="Lindquist E."/>
            <person name="Schmutz J."/>
            <person name="Lucas S."/>
            <person name="Harris P."/>
            <person name="Powlowski J."/>
            <person name="Bellemare A."/>
            <person name="Taylor D."/>
            <person name="Butler G."/>
            <person name="de Vries R.P."/>
            <person name="Allijn I.E."/>
            <person name="van den Brink J."/>
            <person name="Ushinsky S."/>
            <person name="Storms R."/>
            <person name="Powell A.J."/>
            <person name="Paulsen I.T."/>
            <person name="Elbourne L.D.H."/>
            <person name="Baker S.E."/>
            <person name="Magnuson J."/>
            <person name="LaBoissiere S."/>
            <person name="Clutterbuck A.J."/>
            <person name="Martinez D."/>
            <person name="Wogulis M."/>
            <person name="de Leon A.L."/>
            <person name="Rey M.W."/>
            <person name="Tsang A."/>
        </authorList>
    </citation>
    <scope>NUCLEOTIDE SEQUENCE [LARGE SCALE GENOMIC DNA]</scope>
    <source>
        <strain evidence="19">ATCC 38088 / NRRL 8126</strain>
    </source>
</reference>
<comment type="subcellular location">
    <subcellularLocation>
        <location evidence="1">Cell membrane</location>
        <topology evidence="1">Lipid-anchor</topology>
        <topology evidence="1">GPI-anchor</topology>
    </subcellularLocation>
    <subcellularLocation>
        <location evidence="2">Secreted</location>
    </subcellularLocation>
</comment>
<evidence type="ECO:0000256" key="5">
    <source>
        <dbReference type="ARBA" id="ARBA00022525"/>
    </source>
</evidence>
<evidence type="ECO:0000259" key="17">
    <source>
        <dbReference type="PROSITE" id="PS52012"/>
    </source>
</evidence>
<dbReference type="GO" id="GO:0005576">
    <property type="term" value="C:extracellular region"/>
    <property type="evidence" value="ECO:0007669"/>
    <property type="project" value="UniProtKB-SubCell"/>
</dbReference>
<keyword evidence="19" id="KW-1185">Reference proteome</keyword>
<dbReference type="SMART" id="SM00747">
    <property type="entry name" value="CFEM"/>
    <property type="match status" value="1"/>
</dbReference>
<accession>G2QZA3</accession>
<dbReference type="Proteomes" id="UP000008181">
    <property type="component" value="Chromosome 2"/>
</dbReference>
<keyword evidence="13" id="KW-0325">Glycoprotein</keyword>
<keyword evidence="4" id="KW-1003">Cell membrane</keyword>
<dbReference type="GeneID" id="11516650"/>